<dbReference type="InterPro" id="IPR001466">
    <property type="entry name" value="Beta-lactam-related"/>
</dbReference>
<dbReference type="SUPFAM" id="SSF56601">
    <property type="entry name" value="beta-lactamase/transpeptidase-like"/>
    <property type="match status" value="1"/>
</dbReference>
<feature type="domain" description="Beta-lactamase-related" evidence="2">
    <location>
        <begin position="9"/>
        <end position="353"/>
    </location>
</feature>
<dbReference type="InterPro" id="IPR050789">
    <property type="entry name" value="Diverse_Enzym_Activities"/>
</dbReference>
<dbReference type="Pfam" id="PF00144">
    <property type="entry name" value="Beta-lactamase"/>
    <property type="match status" value="1"/>
</dbReference>
<accession>A0A2S0KL20</accession>
<dbReference type="Proteomes" id="UP000237947">
    <property type="component" value="Chromosome"/>
</dbReference>
<dbReference type="Gene3D" id="3.40.710.10">
    <property type="entry name" value="DD-peptidase/beta-lactamase superfamily"/>
    <property type="match status" value="1"/>
</dbReference>
<reference evidence="4" key="1">
    <citation type="submission" date="2018-02" db="EMBL/GenBank/DDBJ databases">
        <authorList>
            <person name="Holder M.E."/>
            <person name="Ajami N.J."/>
            <person name="Petrosino J.F."/>
        </authorList>
    </citation>
    <scope>NUCLEOTIDE SEQUENCE [LARGE SCALE GENOMIC DNA]</scope>
    <source>
        <strain evidence="4">CCUG 47711</strain>
    </source>
</reference>
<dbReference type="AlphaFoldDB" id="A0A2S0KL20"/>
<evidence type="ECO:0000259" key="2">
    <source>
        <dbReference type="Pfam" id="PF00144"/>
    </source>
</evidence>
<keyword evidence="4" id="KW-1185">Reference proteome</keyword>
<organism evidence="3 4">
    <name type="scientific">Fastidiosipila sanguinis</name>
    <dbReference type="NCBI Taxonomy" id="236753"/>
    <lineage>
        <taxon>Bacteria</taxon>
        <taxon>Bacillati</taxon>
        <taxon>Bacillota</taxon>
        <taxon>Clostridia</taxon>
        <taxon>Eubacteriales</taxon>
        <taxon>Oscillospiraceae</taxon>
        <taxon>Fastidiosipila</taxon>
    </lineage>
</organism>
<dbReference type="PANTHER" id="PTHR43283:SF11">
    <property type="entry name" value="BETA-LACTAMASE-RELATED DOMAIN-CONTAINING PROTEIN"/>
    <property type="match status" value="1"/>
</dbReference>
<dbReference type="OrthoDB" id="9797709at2"/>
<dbReference type="GO" id="GO:0016787">
    <property type="term" value="F:hydrolase activity"/>
    <property type="evidence" value="ECO:0007669"/>
    <property type="project" value="UniProtKB-KW"/>
</dbReference>
<name>A0A2S0KL20_9FIRM</name>
<gene>
    <name evidence="3" type="ORF">C5Q98_00140</name>
</gene>
<dbReference type="PANTHER" id="PTHR43283">
    <property type="entry name" value="BETA-LACTAMASE-RELATED"/>
    <property type="match status" value="1"/>
</dbReference>
<dbReference type="KEGG" id="fsa:C5Q98_00140"/>
<dbReference type="RefSeq" id="WP_106011721.1">
    <property type="nucleotide sequence ID" value="NZ_CP027226.1"/>
</dbReference>
<proteinExistence type="predicted"/>
<dbReference type="EMBL" id="CP027226">
    <property type="protein sequence ID" value="AVM41733.1"/>
    <property type="molecule type" value="Genomic_DNA"/>
</dbReference>
<dbReference type="InterPro" id="IPR012338">
    <property type="entry name" value="Beta-lactam/transpept-like"/>
</dbReference>
<keyword evidence="1" id="KW-0378">Hydrolase</keyword>
<sequence length="375" mass="41326">MSEAFSRVKEIIQAGVDEKVFSGAALGISLYGETVVEEYFGETSFETDAKPIDKDTRFDLASISKIFSTTSIALRFIDRGLLRVYDKVGDFFPEATTVKDTTVLELMSHTSGQPGHYKMWEEAKGSSSEEIRDVLFHRELKNEPGKVEEYSCMGYLILGEILKKISGKTLDVLFEEEVVKPLGIKDTSYGPIDTSKIKVAQTTDFTTGEALNGVVHDENARFQGGVSANAGLFSTLHDVMRYGQTLYNSGFVYAEGDDLEQAAESFISYATLDKAKLNYTEGLAQDRGLGFILASSKNTSFGELLSDDAFGHTGFTGTSIIVDQMNGLVITILTNRVIQRNDGKAAFRLRALAHNSIVADATKYYSNFFPETFMD</sequence>
<evidence type="ECO:0000313" key="4">
    <source>
        <dbReference type="Proteomes" id="UP000237947"/>
    </source>
</evidence>
<evidence type="ECO:0000256" key="1">
    <source>
        <dbReference type="ARBA" id="ARBA00022801"/>
    </source>
</evidence>
<protein>
    <recommendedName>
        <fullName evidence="2">Beta-lactamase-related domain-containing protein</fullName>
    </recommendedName>
</protein>
<evidence type="ECO:0000313" key="3">
    <source>
        <dbReference type="EMBL" id="AVM41733.1"/>
    </source>
</evidence>